<name>A0AAW1YJ84_RUBAR</name>
<protein>
    <submittedName>
        <fullName evidence="2">Uncharacterized protein</fullName>
    </submittedName>
</protein>
<evidence type="ECO:0000256" key="1">
    <source>
        <dbReference type="ARBA" id="ARBA00022676"/>
    </source>
</evidence>
<dbReference type="EMBL" id="JBEDUW010000001">
    <property type="protein sequence ID" value="KAK9948674.1"/>
    <property type="molecule type" value="Genomic_DNA"/>
</dbReference>
<keyword evidence="3" id="KW-1185">Reference proteome</keyword>
<dbReference type="PANTHER" id="PTHR48046:SF1">
    <property type="entry name" value="GLYCOSYLTRANSFERASE-RELATED"/>
    <property type="match status" value="1"/>
</dbReference>
<organism evidence="2 3">
    <name type="scientific">Rubus argutus</name>
    <name type="common">Southern blackberry</name>
    <dbReference type="NCBI Taxonomy" id="59490"/>
    <lineage>
        <taxon>Eukaryota</taxon>
        <taxon>Viridiplantae</taxon>
        <taxon>Streptophyta</taxon>
        <taxon>Embryophyta</taxon>
        <taxon>Tracheophyta</taxon>
        <taxon>Spermatophyta</taxon>
        <taxon>Magnoliopsida</taxon>
        <taxon>eudicotyledons</taxon>
        <taxon>Gunneridae</taxon>
        <taxon>Pentapetalae</taxon>
        <taxon>rosids</taxon>
        <taxon>fabids</taxon>
        <taxon>Rosales</taxon>
        <taxon>Rosaceae</taxon>
        <taxon>Rosoideae</taxon>
        <taxon>Rosoideae incertae sedis</taxon>
        <taxon>Rubus</taxon>
    </lineage>
</organism>
<dbReference type="GO" id="GO:0016757">
    <property type="term" value="F:glycosyltransferase activity"/>
    <property type="evidence" value="ECO:0007669"/>
    <property type="project" value="UniProtKB-KW"/>
</dbReference>
<keyword evidence="1" id="KW-0808">Transferase</keyword>
<gene>
    <name evidence="2" type="ORF">M0R45_004239</name>
</gene>
<accession>A0AAW1YJ84</accession>
<sequence length="132" mass="14091">MAEETISISKPHALLVPSPGLGHLIPIMELAYCLVTNHNFQATVLVVSSNIRAQSQVIQSAKAQKLFDIIELPPPDASSGHDDNPAGAVFTNLPAIILDARDCLRRAISALEPKPATMIVGPFQHSCSNGCR</sequence>
<reference evidence="2 3" key="1">
    <citation type="journal article" date="2023" name="G3 (Bethesda)">
        <title>A chromosome-length genome assembly and annotation of blackberry (Rubus argutus, cv. 'Hillquist').</title>
        <authorList>
            <person name="Bruna T."/>
            <person name="Aryal R."/>
            <person name="Dudchenko O."/>
            <person name="Sargent D.J."/>
            <person name="Mead D."/>
            <person name="Buti M."/>
            <person name="Cavallini A."/>
            <person name="Hytonen T."/>
            <person name="Andres J."/>
            <person name="Pham M."/>
            <person name="Weisz D."/>
            <person name="Mascagni F."/>
            <person name="Usai G."/>
            <person name="Natali L."/>
            <person name="Bassil N."/>
            <person name="Fernandez G.E."/>
            <person name="Lomsadze A."/>
            <person name="Armour M."/>
            <person name="Olukolu B."/>
            <person name="Poorten T."/>
            <person name="Britton C."/>
            <person name="Davik J."/>
            <person name="Ashrafi H."/>
            <person name="Aiden E.L."/>
            <person name="Borodovsky M."/>
            <person name="Worthington M."/>
        </authorList>
    </citation>
    <scope>NUCLEOTIDE SEQUENCE [LARGE SCALE GENOMIC DNA]</scope>
    <source>
        <strain evidence="2">PI 553951</strain>
    </source>
</reference>
<dbReference type="SUPFAM" id="SSF53756">
    <property type="entry name" value="UDP-Glycosyltransferase/glycogen phosphorylase"/>
    <property type="match status" value="1"/>
</dbReference>
<dbReference type="Gene3D" id="3.40.50.2000">
    <property type="entry name" value="Glycogen Phosphorylase B"/>
    <property type="match status" value="1"/>
</dbReference>
<dbReference type="Proteomes" id="UP001457282">
    <property type="component" value="Unassembled WGS sequence"/>
</dbReference>
<evidence type="ECO:0000313" key="2">
    <source>
        <dbReference type="EMBL" id="KAK9948674.1"/>
    </source>
</evidence>
<dbReference type="AlphaFoldDB" id="A0AAW1YJ84"/>
<keyword evidence="1" id="KW-0328">Glycosyltransferase</keyword>
<evidence type="ECO:0000313" key="3">
    <source>
        <dbReference type="Proteomes" id="UP001457282"/>
    </source>
</evidence>
<dbReference type="PANTHER" id="PTHR48046">
    <property type="entry name" value="UDP-GLYCOSYLTRANSFERASE 72E1"/>
    <property type="match status" value="1"/>
</dbReference>
<proteinExistence type="predicted"/>
<comment type="caution">
    <text evidence="2">The sequence shown here is derived from an EMBL/GenBank/DDBJ whole genome shotgun (WGS) entry which is preliminary data.</text>
</comment>